<reference evidence="3" key="1">
    <citation type="journal article" date="2020" name="Fungal Divers.">
        <title>Resolving the Mortierellaceae phylogeny through synthesis of multi-gene phylogenetics and phylogenomics.</title>
        <authorList>
            <person name="Vandepol N."/>
            <person name="Liber J."/>
            <person name="Desiro A."/>
            <person name="Na H."/>
            <person name="Kennedy M."/>
            <person name="Barry K."/>
            <person name="Grigoriev I.V."/>
            <person name="Miller A.N."/>
            <person name="O'Donnell K."/>
            <person name="Stajich J.E."/>
            <person name="Bonito G."/>
        </authorList>
    </citation>
    <scope>NUCLEOTIDE SEQUENCE</scope>
    <source>
        <strain evidence="3">KOD1015</strain>
    </source>
</reference>
<dbReference type="EMBL" id="JAABOA010001918">
    <property type="protein sequence ID" value="KAF9580670.1"/>
    <property type="molecule type" value="Genomic_DNA"/>
</dbReference>
<organism evidence="3 4">
    <name type="scientific">Lunasporangiospora selenospora</name>
    <dbReference type="NCBI Taxonomy" id="979761"/>
    <lineage>
        <taxon>Eukaryota</taxon>
        <taxon>Fungi</taxon>
        <taxon>Fungi incertae sedis</taxon>
        <taxon>Mucoromycota</taxon>
        <taxon>Mortierellomycotina</taxon>
        <taxon>Mortierellomycetes</taxon>
        <taxon>Mortierellales</taxon>
        <taxon>Mortierellaceae</taxon>
        <taxon>Lunasporangiospora</taxon>
    </lineage>
</organism>
<feature type="domain" description="Core-binding (CB)" evidence="2">
    <location>
        <begin position="162"/>
        <end position="224"/>
    </location>
</feature>
<gene>
    <name evidence="3" type="ORF">BGW38_002590</name>
</gene>
<proteinExistence type="predicted"/>
<sequence length="224" mass="24523">MSTRHSSSTSLPSLPSAPVRSVRFSDRLEHVRFISPVSSISPASSLDNTVADTVDDCIDLSDIEGSTTVVEGRSLPCMSQESTLAPEVDSVSPSSSRTPDCSLTEDPILVGSAGTKGLMGLTRIQPIVSPQQLTSSVRELEELCLEATRVELDLWISHSRNSSDKALASDYLAARRTRQRLELTLEKALDDEIHHAKLKDLHQYHNAIQEYLDSLNANGKRPRT</sequence>
<evidence type="ECO:0000313" key="4">
    <source>
        <dbReference type="Proteomes" id="UP000780801"/>
    </source>
</evidence>
<dbReference type="AlphaFoldDB" id="A0A9P6FTX4"/>
<evidence type="ECO:0000259" key="2">
    <source>
        <dbReference type="PROSITE" id="PS51900"/>
    </source>
</evidence>
<keyword evidence="4" id="KW-1185">Reference proteome</keyword>
<dbReference type="PROSITE" id="PS51900">
    <property type="entry name" value="CB"/>
    <property type="match status" value="1"/>
</dbReference>
<dbReference type="Proteomes" id="UP000780801">
    <property type="component" value="Unassembled WGS sequence"/>
</dbReference>
<protein>
    <recommendedName>
        <fullName evidence="2">Core-binding (CB) domain-containing protein</fullName>
    </recommendedName>
</protein>
<evidence type="ECO:0000313" key="3">
    <source>
        <dbReference type="EMBL" id="KAF9580670.1"/>
    </source>
</evidence>
<feature type="compositionally biased region" description="Polar residues" evidence="1">
    <location>
        <begin position="91"/>
        <end position="101"/>
    </location>
</feature>
<comment type="caution">
    <text evidence="3">The sequence shown here is derived from an EMBL/GenBank/DDBJ whole genome shotgun (WGS) entry which is preliminary data.</text>
</comment>
<accession>A0A9P6FTX4</accession>
<evidence type="ECO:0000256" key="1">
    <source>
        <dbReference type="SAM" id="MobiDB-lite"/>
    </source>
</evidence>
<name>A0A9P6FTX4_9FUNG</name>
<dbReference type="InterPro" id="IPR044068">
    <property type="entry name" value="CB"/>
</dbReference>
<feature type="region of interest" description="Disordered" evidence="1">
    <location>
        <begin position="79"/>
        <end position="103"/>
    </location>
</feature>